<dbReference type="AlphaFoldDB" id="A0A2V1E319"/>
<feature type="transmembrane region" description="Helical" evidence="5">
    <location>
        <begin position="213"/>
        <end position="236"/>
    </location>
</feature>
<dbReference type="CDD" id="cd17323">
    <property type="entry name" value="MFS_Tpo1_MDR_like"/>
    <property type="match status" value="1"/>
</dbReference>
<evidence type="ECO:0000313" key="7">
    <source>
        <dbReference type="EMBL" id="PVI04054.1"/>
    </source>
</evidence>
<feature type="transmembrane region" description="Helical" evidence="5">
    <location>
        <begin position="278"/>
        <end position="297"/>
    </location>
</feature>
<reference evidence="7 8" key="1">
    <citation type="journal article" date="2018" name="Sci. Rep.">
        <title>Comparative genomics provides insights into the lifestyle and reveals functional heterogeneity of dark septate endophytic fungi.</title>
        <authorList>
            <person name="Knapp D.G."/>
            <person name="Nemeth J.B."/>
            <person name="Barry K."/>
            <person name="Hainaut M."/>
            <person name="Henrissat B."/>
            <person name="Johnson J."/>
            <person name="Kuo A."/>
            <person name="Lim J.H.P."/>
            <person name="Lipzen A."/>
            <person name="Nolan M."/>
            <person name="Ohm R.A."/>
            <person name="Tamas L."/>
            <person name="Grigoriev I.V."/>
            <person name="Spatafora J.W."/>
            <person name="Nagy L.G."/>
            <person name="Kovacs G.M."/>
        </authorList>
    </citation>
    <scope>NUCLEOTIDE SEQUENCE [LARGE SCALE GENOMIC DNA]</scope>
    <source>
        <strain evidence="7 8">DSE2036</strain>
    </source>
</reference>
<feature type="transmembrane region" description="Helical" evidence="5">
    <location>
        <begin position="177"/>
        <end position="201"/>
    </location>
</feature>
<dbReference type="STRING" id="97972.A0A2V1E319"/>
<proteinExistence type="predicted"/>
<feature type="domain" description="Major facilitator superfamily (MFS) profile" evidence="6">
    <location>
        <begin position="52"/>
        <end position="481"/>
    </location>
</feature>
<feature type="transmembrane region" description="Helical" evidence="5">
    <location>
        <begin position="87"/>
        <end position="107"/>
    </location>
</feature>
<dbReference type="InterPro" id="IPR020846">
    <property type="entry name" value="MFS_dom"/>
</dbReference>
<dbReference type="GO" id="GO:0022857">
    <property type="term" value="F:transmembrane transporter activity"/>
    <property type="evidence" value="ECO:0007669"/>
    <property type="project" value="InterPro"/>
</dbReference>
<evidence type="ECO:0000256" key="3">
    <source>
        <dbReference type="ARBA" id="ARBA00022989"/>
    </source>
</evidence>
<comment type="subcellular location">
    <subcellularLocation>
        <location evidence="1">Membrane</location>
        <topology evidence="1">Multi-pass membrane protein</topology>
    </subcellularLocation>
</comment>
<keyword evidence="3 5" id="KW-1133">Transmembrane helix</keyword>
<feature type="transmembrane region" description="Helical" evidence="5">
    <location>
        <begin position="453"/>
        <end position="476"/>
    </location>
</feature>
<feature type="transmembrane region" description="Helical" evidence="5">
    <location>
        <begin position="54"/>
        <end position="75"/>
    </location>
</feature>
<feature type="transmembrane region" description="Helical" evidence="5">
    <location>
        <begin position="425"/>
        <end position="447"/>
    </location>
</feature>
<accession>A0A2V1E319</accession>
<feature type="transmembrane region" description="Helical" evidence="5">
    <location>
        <begin position="317"/>
        <end position="340"/>
    </location>
</feature>
<name>A0A2V1E319_9PLEO</name>
<dbReference type="OrthoDB" id="9986881at2759"/>
<feature type="transmembrane region" description="Helical" evidence="5">
    <location>
        <begin position="142"/>
        <end position="165"/>
    </location>
</feature>
<dbReference type="PROSITE" id="PS50850">
    <property type="entry name" value="MFS"/>
    <property type="match status" value="1"/>
</dbReference>
<dbReference type="PANTHER" id="PTHR23502:SF59">
    <property type="entry name" value="MULTIDRUG TRANSPORTER, PUTATIVE (AFU_ORTHOLOGUE AFUA_1G10370)-RELATED"/>
    <property type="match status" value="1"/>
</dbReference>
<dbReference type="FunFam" id="1.20.1250.20:FF:000011">
    <property type="entry name" value="MFS multidrug transporter, putative"/>
    <property type="match status" value="1"/>
</dbReference>
<evidence type="ECO:0000256" key="1">
    <source>
        <dbReference type="ARBA" id="ARBA00004141"/>
    </source>
</evidence>
<dbReference type="PANTHER" id="PTHR23502">
    <property type="entry name" value="MAJOR FACILITATOR SUPERFAMILY"/>
    <property type="match status" value="1"/>
</dbReference>
<keyword evidence="4 5" id="KW-0472">Membrane</keyword>
<feature type="transmembrane region" description="Helical" evidence="5">
    <location>
        <begin position="119"/>
        <end position="136"/>
    </location>
</feature>
<dbReference type="Pfam" id="PF07690">
    <property type="entry name" value="MFS_1"/>
    <property type="match status" value="1"/>
</dbReference>
<feature type="transmembrane region" description="Helical" evidence="5">
    <location>
        <begin position="361"/>
        <end position="380"/>
    </location>
</feature>
<dbReference type="InterPro" id="IPR011701">
    <property type="entry name" value="MFS"/>
</dbReference>
<dbReference type="Gene3D" id="1.20.1250.20">
    <property type="entry name" value="MFS general substrate transporter like domains"/>
    <property type="match status" value="1"/>
</dbReference>
<sequence>MVATSLQEKRFSQLLTSNGTHIHPAPNNIIDFDGPEDVYNPINWPFSKKVSTSLLYSLTSLGSVWASTAYAPANAKISERFDVDPELALAGTSLLLLGWGFGPLLWAPLSEVYGRKWPVLIPFFISTVMSFGTAAAKDIQTVLITRFFTGFFGSAPITCTGGVYVDLWHPTQRGNAIVGYTFCVCGGPALGPVVGGAIIYYGADWRWTEYITGMIQVAVLLLDVIFIKESYVPILLSRKAAYLRKSTGNWALHAEWEEKDVLLKELAIKFGLRPLQMLVTPICLSITIYVSFIYATFYASLASFPIIFQETQGWDEFIGSLPFLAVLLGIAVGAGVNLANQKYYNKTYIANEFIPVPEARLPPMMIASVVLAAGLFIMGWTSTTSVHWFGTIVGVFMLGFGYYTIFTSGINYLIDTFQRWGASALAANTFARSVLAAVLPLLIPAMYHRLGNGWAFTVLGVFGVLNIPIPFFFWFYGPKIRRMGKYTSNLG</sequence>
<evidence type="ECO:0000256" key="4">
    <source>
        <dbReference type="ARBA" id="ARBA00023136"/>
    </source>
</evidence>
<evidence type="ECO:0000259" key="6">
    <source>
        <dbReference type="PROSITE" id="PS50850"/>
    </source>
</evidence>
<dbReference type="InterPro" id="IPR036259">
    <property type="entry name" value="MFS_trans_sf"/>
</dbReference>
<protein>
    <submittedName>
        <fullName evidence="7">Major facilitator superfamily transporter multidrug resistance</fullName>
    </submittedName>
</protein>
<organism evidence="7 8">
    <name type="scientific">Periconia macrospinosa</name>
    <dbReference type="NCBI Taxonomy" id="97972"/>
    <lineage>
        <taxon>Eukaryota</taxon>
        <taxon>Fungi</taxon>
        <taxon>Dikarya</taxon>
        <taxon>Ascomycota</taxon>
        <taxon>Pezizomycotina</taxon>
        <taxon>Dothideomycetes</taxon>
        <taxon>Pleosporomycetidae</taxon>
        <taxon>Pleosporales</taxon>
        <taxon>Massarineae</taxon>
        <taxon>Periconiaceae</taxon>
        <taxon>Periconia</taxon>
    </lineage>
</organism>
<feature type="transmembrane region" description="Helical" evidence="5">
    <location>
        <begin position="386"/>
        <end position="413"/>
    </location>
</feature>
<dbReference type="GO" id="GO:0005886">
    <property type="term" value="C:plasma membrane"/>
    <property type="evidence" value="ECO:0007669"/>
    <property type="project" value="TreeGrafter"/>
</dbReference>
<evidence type="ECO:0000256" key="2">
    <source>
        <dbReference type="ARBA" id="ARBA00022692"/>
    </source>
</evidence>
<evidence type="ECO:0000256" key="5">
    <source>
        <dbReference type="SAM" id="Phobius"/>
    </source>
</evidence>
<keyword evidence="8" id="KW-1185">Reference proteome</keyword>
<dbReference type="EMBL" id="KZ805325">
    <property type="protein sequence ID" value="PVI04054.1"/>
    <property type="molecule type" value="Genomic_DNA"/>
</dbReference>
<gene>
    <name evidence="7" type="ORF">DM02DRAFT_716537</name>
</gene>
<dbReference type="SUPFAM" id="SSF103473">
    <property type="entry name" value="MFS general substrate transporter"/>
    <property type="match status" value="1"/>
</dbReference>
<dbReference type="Proteomes" id="UP000244855">
    <property type="component" value="Unassembled WGS sequence"/>
</dbReference>
<keyword evidence="2 5" id="KW-0812">Transmembrane</keyword>
<evidence type="ECO:0000313" key="8">
    <source>
        <dbReference type="Proteomes" id="UP000244855"/>
    </source>
</evidence>